<evidence type="ECO:0000313" key="1">
    <source>
        <dbReference type="EMBL" id="ETP35164.1"/>
    </source>
</evidence>
<protein>
    <submittedName>
        <fullName evidence="1">Uncharacterized protein</fullName>
    </submittedName>
</protein>
<organism evidence="1 2">
    <name type="scientific">Phytophthora nicotianae P10297</name>
    <dbReference type="NCBI Taxonomy" id="1317064"/>
    <lineage>
        <taxon>Eukaryota</taxon>
        <taxon>Sar</taxon>
        <taxon>Stramenopiles</taxon>
        <taxon>Oomycota</taxon>
        <taxon>Peronosporomycetes</taxon>
        <taxon>Peronosporales</taxon>
        <taxon>Peronosporaceae</taxon>
        <taxon>Phytophthora</taxon>
    </lineage>
</organism>
<accession>W2YLV2</accession>
<reference evidence="1 2" key="1">
    <citation type="submission" date="2013-11" db="EMBL/GenBank/DDBJ databases">
        <title>The Genome Sequence of Phytophthora parasitica P10297.</title>
        <authorList>
            <consortium name="The Broad Institute Genomics Platform"/>
            <person name="Russ C."/>
            <person name="Tyler B."/>
            <person name="Panabieres F."/>
            <person name="Shan W."/>
            <person name="Tripathy S."/>
            <person name="Grunwald N."/>
            <person name="Machado M."/>
            <person name="Johnson C.S."/>
            <person name="Walker B."/>
            <person name="Young S.K."/>
            <person name="Zeng Q."/>
            <person name="Gargeya S."/>
            <person name="Fitzgerald M."/>
            <person name="Haas B."/>
            <person name="Abouelleil A."/>
            <person name="Allen A.W."/>
            <person name="Alvarado L."/>
            <person name="Arachchi H.M."/>
            <person name="Berlin A.M."/>
            <person name="Chapman S.B."/>
            <person name="Gainer-Dewar J."/>
            <person name="Goldberg J."/>
            <person name="Griggs A."/>
            <person name="Gujja S."/>
            <person name="Hansen M."/>
            <person name="Howarth C."/>
            <person name="Imamovic A."/>
            <person name="Ireland A."/>
            <person name="Larimer J."/>
            <person name="McCowan C."/>
            <person name="Murphy C."/>
            <person name="Pearson M."/>
            <person name="Poon T.W."/>
            <person name="Priest M."/>
            <person name="Roberts A."/>
            <person name="Saif S."/>
            <person name="Shea T."/>
            <person name="Sisk P."/>
            <person name="Sykes S."/>
            <person name="Wortman J."/>
            <person name="Nusbaum C."/>
            <person name="Birren B."/>
        </authorList>
    </citation>
    <scope>NUCLEOTIDE SEQUENCE [LARGE SCALE GENOMIC DNA]</scope>
    <source>
        <strain evidence="1 2">P10297</strain>
    </source>
</reference>
<dbReference type="Proteomes" id="UP000018948">
    <property type="component" value="Unassembled WGS sequence"/>
</dbReference>
<evidence type="ECO:0000313" key="2">
    <source>
        <dbReference type="Proteomes" id="UP000018948"/>
    </source>
</evidence>
<gene>
    <name evidence="1" type="ORF">F442_16596</name>
</gene>
<proteinExistence type="predicted"/>
<name>W2YLV2_PHYNI</name>
<dbReference type="AlphaFoldDB" id="W2YLV2"/>
<comment type="caution">
    <text evidence="1">The sequence shown here is derived from an EMBL/GenBank/DDBJ whole genome shotgun (WGS) entry which is preliminary data.</text>
</comment>
<dbReference type="EMBL" id="ANIY01003515">
    <property type="protein sequence ID" value="ETP35164.1"/>
    <property type="molecule type" value="Genomic_DNA"/>
</dbReference>
<sequence>MFADADQDKWEDPYSAVNLKLAAQDDTERPPVADPPEFHPISYAENLCYKAKAPFDPDQVWQVCLLIDRYGELPHVAFLVEWETEGVQLTWEWPENLKSVYWCMNQVNACKRISFYKNFDR</sequence>